<dbReference type="GO" id="GO:0016491">
    <property type="term" value="F:oxidoreductase activity"/>
    <property type="evidence" value="ECO:0007669"/>
    <property type="project" value="UniProtKB-KW"/>
</dbReference>
<reference evidence="7 8" key="1">
    <citation type="submission" date="2021-01" db="EMBL/GenBank/DDBJ databases">
        <title>Genomic Encyclopedia of Type Strains, Phase IV (KMG-IV): sequencing the most valuable type-strain genomes for metagenomic binning, comparative biology and taxonomic classification.</title>
        <authorList>
            <person name="Goeker M."/>
        </authorList>
    </citation>
    <scope>NUCLEOTIDE SEQUENCE [LARGE SCALE GENOMIC DNA]</scope>
    <source>
        <strain evidence="7 8">DSM 25540</strain>
    </source>
</reference>
<dbReference type="Pfam" id="PF01266">
    <property type="entry name" value="DAO"/>
    <property type="match status" value="1"/>
</dbReference>
<feature type="region of interest" description="Disordered" evidence="5">
    <location>
        <begin position="106"/>
        <end position="131"/>
    </location>
</feature>
<dbReference type="InterPro" id="IPR036188">
    <property type="entry name" value="FAD/NAD-bd_sf"/>
</dbReference>
<comment type="caution">
    <text evidence="7">The sequence shown here is derived from an EMBL/GenBank/DDBJ whole genome shotgun (WGS) entry which is preliminary data.</text>
</comment>
<dbReference type="Proteomes" id="UP000741863">
    <property type="component" value="Unassembled WGS sequence"/>
</dbReference>
<proteinExistence type="inferred from homology"/>
<feature type="domain" description="FAD dependent oxidoreductase" evidence="6">
    <location>
        <begin position="3"/>
        <end position="351"/>
    </location>
</feature>
<evidence type="ECO:0000313" key="8">
    <source>
        <dbReference type="Proteomes" id="UP000741863"/>
    </source>
</evidence>
<comment type="similarity">
    <text evidence="2">Belongs to the DadA oxidoreductase family.</text>
</comment>
<dbReference type="EMBL" id="JAFBEC010000006">
    <property type="protein sequence ID" value="MBM7633348.1"/>
    <property type="molecule type" value="Genomic_DNA"/>
</dbReference>
<dbReference type="SUPFAM" id="SSF54373">
    <property type="entry name" value="FAD-linked reductases, C-terminal domain"/>
    <property type="match status" value="1"/>
</dbReference>
<dbReference type="RefSeq" id="WP_204697966.1">
    <property type="nucleotide sequence ID" value="NZ_JAFBEC010000006.1"/>
</dbReference>
<evidence type="ECO:0000256" key="2">
    <source>
        <dbReference type="ARBA" id="ARBA00009410"/>
    </source>
</evidence>
<name>A0ABS2PD44_9BACL</name>
<feature type="compositionally biased region" description="Basic and acidic residues" evidence="5">
    <location>
        <begin position="106"/>
        <end position="115"/>
    </location>
</feature>
<dbReference type="InterPro" id="IPR006076">
    <property type="entry name" value="FAD-dep_OxRdtase"/>
</dbReference>
<evidence type="ECO:0000256" key="5">
    <source>
        <dbReference type="SAM" id="MobiDB-lite"/>
    </source>
</evidence>
<organism evidence="7 8">
    <name type="scientific">Geomicrobium sediminis</name>
    <dbReference type="NCBI Taxonomy" id="1347788"/>
    <lineage>
        <taxon>Bacteria</taxon>
        <taxon>Bacillati</taxon>
        <taxon>Bacillota</taxon>
        <taxon>Bacilli</taxon>
        <taxon>Bacillales</taxon>
        <taxon>Geomicrobium</taxon>
    </lineage>
</organism>
<dbReference type="EC" id="1.4.99.-" evidence="7"/>
<dbReference type="Gene3D" id="3.50.50.60">
    <property type="entry name" value="FAD/NAD(P)-binding domain"/>
    <property type="match status" value="1"/>
</dbReference>
<dbReference type="PANTHER" id="PTHR13847:SF286">
    <property type="entry name" value="D-AMINO ACID DEHYDROGENASE"/>
    <property type="match status" value="1"/>
</dbReference>
<keyword evidence="4 7" id="KW-0560">Oxidoreductase</keyword>
<accession>A0ABS2PD44</accession>
<keyword evidence="3" id="KW-0285">Flavoprotein</keyword>
<dbReference type="SUPFAM" id="SSF51971">
    <property type="entry name" value="Nucleotide-binding domain"/>
    <property type="match status" value="1"/>
</dbReference>
<evidence type="ECO:0000259" key="6">
    <source>
        <dbReference type="Pfam" id="PF01266"/>
    </source>
</evidence>
<dbReference type="Gene3D" id="3.30.9.10">
    <property type="entry name" value="D-Amino Acid Oxidase, subunit A, domain 2"/>
    <property type="match status" value="1"/>
</dbReference>
<dbReference type="PANTHER" id="PTHR13847">
    <property type="entry name" value="SARCOSINE DEHYDROGENASE-RELATED"/>
    <property type="match status" value="1"/>
</dbReference>
<evidence type="ECO:0000256" key="4">
    <source>
        <dbReference type="ARBA" id="ARBA00023002"/>
    </source>
</evidence>
<protein>
    <submittedName>
        <fullName evidence="7">D-amino-acid dehydrogenase</fullName>
        <ecNumber evidence="7">1.4.99.-</ecNumber>
    </submittedName>
</protein>
<gene>
    <name evidence="7" type="ORF">JOD17_002442</name>
</gene>
<evidence type="ECO:0000256" key="3">
    <source>
        <dbReference type="ARBA" id="ARBA00022630"/>
    </source>
</evidence>
<comment type="cofactor">
    <cofactor evidence="1">
        <name>FAD</name>
        <dbReference type="ChEBI" id="CHEBI:57692"/>
    </cofactor>
</comment>
<evidence type="ECO:0000313" key="7">
    <source>
        <dbReference type="EMBL" id="MBM7633348.1"/>
    </source>
</evidence>
<sequence length="368" mass="40509">MSIAIIGGGIIGTSIAYHLAHHGEKVTVIDDHRSGRATDAGAGIVCPWVTKRNKNTPGYELSTRGATYYETLQKQLEAEGFGNTGYKKVGTLAISTDDDYLSHLEDELSKEKERNQSIGTSERLSKEQTKEKFPPLHEHYESLFVGGGARVDGRKLQLAMQQSAQKLGVKWVNGTAKVNSAKGEDPKLEVNGEVYMPNKVIVASGAWLEELQLPVRPKHKIRPQRGQIVHLKAHGQETSDWPIIQPESSYYILSFEDSRIVVGATREDGKGFTEQITAGGLHEVLSITSELIPEADQYEWLETRVGFRPISADNKPVLGPLDKERTFYVANGFGATGLTMGPYAGKLLADLVHTDQSEMDLRAFHPDA</sequence>
<keyword evidence="8" id="KW-1185">Reference proteome</keyword>
<evidence type="ECO:0000256" key="1">
    <source>
        <dbReference type="ARBA" id="ARBA00001974"/>
    </source>
</evidence>